<dbReference type="EMBL" id="BEXD01002746">
    <property type="protein sequence ID" value="GBB99283.1"/>
    <property type="molecule type" value="Genomic_DNA"/>
</dbReference>
<reference evidence="3" key="2">
    <citation type="submission" date="2019-10" db="EMBL/GenBank/DDBJ databases">
        <title>Conservation and host-specific expression of non-tandemly repeated heterogenous ribosome RNA gene in arbuscular mycorrhizal fungi.</title>
        <authorList>
            <person name="Maeda T."/>
            <person name="Kobayashi Y."/>
            <person name="Nakagawa T."/>
            <person name="Ezawa T."/>
            <person name="Yamaguchi K."/>
            <person name="Bino T."/>
            <person name="Nishimoto Y."/>
            <person name="Shigenobu S."/>
            <person name="Kawaguchi M."/>
        </authorList>
    </citation>
    <scope>NUCLEOTIDE SEQUENCE</scope>
    <source>
        <strain evidence="3">HR1</strain>
    </source>
</reference>
<evidence type="ECO:0000259" key="1">
    <source>
        <dbReference type="Pfam" id="PF13460"/>
    </source>
</evidence>
<name>A0A2Z6RAZ7_9GLOM</name>
<evidence type="ECO:0000313" key="2">
    <source>
        <dbReference type="EMBL" id="GBB99283.1"/>
    </source>
</evidence>
<dbReference type="Gene3D" id="3.40.50.720">
    <property type="entry name" value="NAD(P)-binding Rossmann-like Domain"/>
    <property type="match status" value="1"/>
</dbReference>
<keyword evidence="4" id="KW-1185">Reference proteome</keyword>
<dbReference type="AlphaFoldDB" id="A0A2Z6RAZ7"/>
<evidence type="ECO:0000313" key="3">
    <source>
        <dbReference type="EMBL" id="GES76992.1"/>
    </source>
</evidence>
<proteinExistence type="predicted"/>
<feature type="domain" description="NAD(P)-binding" evidence="1">
    <location>
        <begin position="56"/>
        <end position="249"/>
    </location>
</feature>
<evidence type="ECO:0000313" key="4">
    <source>
        <dbReference type="Proteomes" id="UP000247702"/>
    </source>
</evidence>
<dbReference type="SUPFAM" id="SSF51735">
    <property type="entry name" value="NAD(P)-binding Rossmann-fold domains"/>
    <property type="match status" value="1"/>
</dbReference>
<dbReference type="PANTHER" id="PTHR15020:SF50">
    <property type="entry name" value="UPF0659 PROTEIN YMR090W"/>
    <property type="match status" value="1"/>
</dbReference>
<organism evidence="2 4">
    <name type="scientific">Rhizophagus clarus</name>
    <dbReference type="NCBI Taxonomy" id="94130"/>
    <lineage>
        <taxon>Eukaryota</taxon>
        <taxon>Fungi</taxon>
        <taxon>Fungi incertae sedis</taxon>
        <taxon>Mucoromycota</taxon>
        <taxon>Glomeromycotina</taxon>
        <taxon>Glomeromycetes</taxon>
        <taxon>Glomerales</taxon>
        <taxon>Glomeraceae</taxon>
        <taxon>Rhizophagus</taxon>
    </lineage>
</organism>
<dbReference type="EMBL" id="BLAL01000027">
    <property type="protein sequence ID" value="GES76992.1"/>
    <property type="molecule type" value="Genomic_DNA"/>
</dbReference>
<protein>
    <submittedName>
        <fullName evidence="3">SDR family oxidoreductase</fullName>
    </submittedName>
</protein>
<dbReference type="InterPro" id="IPR036291">
    <property type="entry name" value="NAD(P)-bd_dom_sf"/>
</dbReference>
<comment type="caution">
    <text evidence="2">The sequence shown here is derived from an EMBL/GenBank/DDBJ whole genome shotgun (WGS) entry which is preliminary data.</text>
</comment>
<gene>
    <name evidence="3" type="ORF">RCL2_000438100</name>
    <name evidence="2" type="ORF">RclHR1_03470018</name>
</gene>
<dbReference type="OrthoDB" id="10254221at2759"/>
<dbReference type="PANTHER" id="PTHR15020">
    <property type="entry name" value="FLAVIN REDUCTASE-RELATED"/>
    <property type="match status" value="1"/>
</dbReference>
<dbReference type="InterPro" id="IPR016040">
    <property type="entry name" value="NAD(P)-bd_dom"/>
</dbReference>
<reference evidence="2 4" key="1">
    <citation type="submission" date="2017-11" db="EMBL/GenBank/DDBJ databases">
        <title>The genome of Rhizophagus clarus HR1 reveals common genetic basis of auxotrophy among arbuscular mycorrhizal fungi.</title>
        <authorList>
            <person name="Kobayashi Y."/>
        </authorList>
    </citation>
    <scope>NUCLEOTIDE SEQUENCE [LARGE SCALE GENOMIC DNA]</scope>
    <source>
        <strain evidence="2 4">HR1</strain>
    </source>
</reference>
<dbReference type="Proteomes" id="UP000247702">
    <property type="component" value="Unassembled WGS sequence"/>
</dbReference>
<dbReference type="Proteomes" id="UP000615446">
    <property type="component" value="Unassembled WGS sequence"/>
</dbReference>
<accession>A0A2Z6RAZ7</accession>
<sequence length="263" mass="29851">MSRDFKTNRKSLSVEILFPPPPLAITKDKQLSAKIKLRSHDFILKSVKGKNILVLGATGDLGIQVISQALEASYHVTILIRNDKNLLLENQHLRNPNLVIITGSVLSREDMNKAVEGQDAIINCLGPRALWTSEVDICSKSQKIIIESMKFYEVKRIIVVTSQGVGGNDKQIGKMQNFFEFIFTGKFISDKELQERYIKENSDFLDWTIIRPGKLYNGELTGHYKLNESPTMMKISRANVAHFILKELQTSVWLKRTPTINGY</sequence>
<dbReference type="Pfam" id="PF13460">
    <property type="entry name" value="NAD_binding_10"/>
    <property type="match status" value="1"/>
</dbReference>